<dbReference type="PANTHER" id="PTHR43085">
    <property type="entry name" value="HEXOKINASE FAMILY MEMBER"/>
    <property type="match status" value="1"/>
</dbReference>
<accession>A0A315ZVR9</accession>
<evidence type="ECO:0000259" key="4">
    <source>
        <dbReference type="Pfam" id="PF00294"/>
    </source>
</evidence>
<dbReference type="GO" id="GO:0016301">
    <property type="term" value="F:kinase activity"/>
    <property type="evidence" value="ECO:0007669"/>
    <property type="project" value="UniProtKB-KW"/>
</dbReference>
<sequence>MSHKKIVVAGHIALDITPAFENTSGQSFSDILKPGKLVNVGAAQISNGGSVSNTGLALHRLGADVTLVGKTGKDLFGEIVRKQINEAGCRMDMILSDTDETSYTIVIAPKGSDRAFLHDSGCNNSFTYDEMRMETIREAQYFHFGYPTIMRKFYEDDGEMLVQMYREMKQKGLVTSLDLALVDPDSEAGKCDWEKILGRVLPYVDFFVPSIEEVGYMLDKKRYDRWQEDAGGEEIISVLSLKQDILPIAEKALSFGCRAVMVKCGAAGMYLRTSSEEDMRKVDADLKGWGGQKIFQKSYVPERVLSGSGAGDTSIAAFLKCVMEGESPERSLEYAAATGACCVTTYDTISGLLDFEELRKKIDSGWEQQSLLMS</sequence>
<protein>
    <submittedName>
        <fullName evidence="5">Sugar or nucleoside kinase, ribokinase family</fullName>
    </submittedName>
</protein>
<keyword evidence="3 5" id="KW-0418">Kinase</keyword>
<dbReference type="Pfam" id="PF00294">
    <property type="entry name" value="PfkB"/>
    <property type="match status" value="1"/>
</dbReference>
<dbReference type="AlphaFoldDB" id="A0A315ZVR9"/>
<dbReference type="SUPFAM" id="SSF53613">
    <property type="entry name" value="Ribokinase-like"/>
    <property type="match status" value="1"/>
</dbReference>
<evidence type="ECO:0000256" key="2">
    <source>
        <dbReference type="ARBA" id="ARBA00022679"/>
    </source>
</evidence>
<dbReference type="InterPro" id="IPR029056">
    <property type="entry name" value="Ribokinase-like"/>
</dbReference>
<evidence type="ECO:0000313" key="6">
    <source>
        <dbReference type="Proteomes" id="UP000254051"/>
    </source>
</evidence>
<dbReference type="EMBL" id="UHJJ01000006">
    <property type="protein sequence ID" value="SUQ14343.1"/>
    <property type="molecule type" value="Genomic_DNA"/>
</dbReference>
<reference evidence="6" key="1">
    <citation type="submission" date="2017-07" db="EMBL/GenBank/DDBJ databases">
        <authorList>
            <person name="Varghese N."/>
            <person name="Submissions S."/>
        </authorList>
    </citation>
    <scope>NUCLEOTIDE SEQUENCE [LARGE SCALE GENOMIC DNA]</scope>
    <source>
        <strain evidence="6">NLAE-zl-C134</strain>
    </source>
</reference>
<name>A0A315ZVR9_9FIRM</name>
<dbReference type="InterPro" id="IPR011611">
    <property type="entry name" value="PfkB_dom"/>
</dbReference>
<gene>
    <name evidence="5" type="ORF">SAMN05216529_10634</name>
</gene>
<dbReference type="Gene3D" id="3.40.1190.20">
    <property type="match status" value="1"/>
</dbReference>
<evidence type="ECO:0000256" key="1">
    <source>
        <dbReference type="ARBA" id="ARBA00010688"/>
    </source>
</evidence>
<evidence type="ECO:0000256" key="3">
    <source>
        <dbReference type="ARBA" id="ARBA00022777"/>
    </source>
</evidence>
<keyword evidence="6" id="KW-1185">Reference proteome</keyword>
<dbReference type="PANTHER" id="PTHR43085:SF57">
    <property type="entry name" value="CARBOHYDRATE KINASE PFKB DOMAIN-CONTAINING PROTEIN"/>
    <property type="match status" value="1"/>
</dbReference>
<comment type="similarity">
    <text evidence="1">Belongs to the carbohydrate kinase PfkB family.</text>
</comment>
<organism evidence="5 6">
    <name type="scientific">Faecalicatena contorta</name>
    <dbReference type="NCBI Taxonomy" id="39482"/>
    <lineage>
        <taxon>Bacteria</taxon>
        <taxon>Bacillati</taxon>
        <taxon>Bacillota</taxon>
        <taxon>Clostridia</taxon>
        <taxon>Lachnospirales</taxon>
        <taxon>Lachnospiraceae</taxon>
        <taxon>Faecalicatena</taxon>
    </lineage>
</organism>
<dbReference type="OrthoDB" id="9813569at2"/>
<dbReference type="InterPro" id="IPR050306">
    <property type="entry name" value="PfkB_Carbo_kinase"/>
</dbReference>
<dbReference type="RefSeq" id="WP_109711146.1">
    <property type="nucleotide sequence ID" value="NZ_QGDS01000006.1"/>
</dbReference>
<keyword evidence="2" id="KW-0808">Transferase</keyword>
<dbReference type="Proteomes" id="UP000254051">
    <property type="component" value="Unassembled WGS sequence"/>
</dbReference>
<proteinExistence type="inferred from homology"/>
<evidence type="ECO:0000313" key="5">
    <source>
        <dbReference type="EMBL" id="SUQ14343.1"/>
    </source>
</evidence>
<feature type="domain" description="Carbohydrate kinase PfkB" evidence="4">
    <location>
        <begin position="6"/>
        <end position="351"/>
    </location>
</feature>